<evidence type="ECO:0000256" key="7">
    <source>
        <dbReference type="SAM" id="MobiDB-lite"/>
    </source>
</evidence>
<evidence type="ECO:0000256" key="2">
    <source>
        <dbReference type="ARBA" id="ARBA00010937"/>
    </source>
</evidence>
<dbReference type="InterPro" id="IPR042097">
    <property type="entry name" value="Aminopeptidase_N-like_N_sf"/>
</dbReference>
<keyword evidence="11" id="KW-1185">Reference proteome</keyword>
<evidence type="ECO:0000256" key="1">
    <source>
        <dbReference type="ARBA" id="ARBA00004123"/>
    </source>
</evidence>
<organism evidence="10 11">
    <name type="scientific">Pseudopithomyces chartarum</name>
    <dbReference type="NCBI Taxonomy" id="1892770"/>
    <lineage>
        <taxon>Eukaryota</taxon>
        <taxon>Fungi</taxon>
        <taxon>Dikarya</taxon>
        <taxon>Ascomycota</taxon>
        <taxon>Pezizomycotina</taxon>
        <taxon>Dothideomycetes</taxon>
        <taxon>Pleosporomycetidae</taxon>
        <taxon>Pleosporales</taxon>
        <taxon>Massarineae</taxon>
        <taxon>Didymosphaeriaceae</taxon>
        <taxon>Pseudopithomyces</taxon>
    </lineage>
</organism>
<dbReference type="InterPro" id="IPR027268">
    <property type="entry name" value="Peptidase_M4/M1_CTD_sf"/>
</dbReference>
<evidence type="ECO:0000256" key="5">
    <source>
        <dbReference type="ARBA" id="ARBA00023163"/>
    </source>
</evidence>
<sequence length="1364" mass="154640">MDVDDDPALASAFTVESQRLELDFSFCPRLVKGKTAITIQPQSPKLKEIHLSCRQLKPTRVHLLRRDVPFEYNNEHDFLGLDRQQTVEQHHFLRNRVGRHEMQIEEELKIPIPKDLKIPTRRQTGSQELICDPITIEIEYTLDDFRDGLHFVGTGEGDCRYPHVYTRNTITALFASSWFPCVDDGNTRIPFELSVRYPRTVADALAKHAAPADATAAQTQTNGVQKADSVLDGADDDNELTEEERALEMRAVCSGELTDTITDPKDPSRTTSIFRLDPVTGGGILPQHVGISIGPFQEVDLARFRTESEGDRLQDQAVRVHAFCLPGREDELSNSAMMIPRVLDSFVDCYQTFRLGKSYELVFVDDMPFDTAHTMALTICSSRLLYPENVWEPLEHTTRTLVHAVASQWIGVDVIAQEARDHWIIAGASWFMTEFYLRDLFGRNDHRFQQKMNMEKLLRMDIRRPSLHELGRLIHLDPASQEFMDLKALAVLSVLHNRLVKTSGKNGVDRCLYRLLLNRAGGSLNNGAISTDAFLTLCEKVGHQKLDSFFNQWVYGSGYPIFECQPSFNKKRQTVNLTIRQTQSGPLEDGIHDLPLSSGDFMREAKERSRGFQPKLDMPAFVGPMTIRIHEADGTPYEHIIEINSHNVRAEIPYNTKYKRIKRNKLNKERQAQVHGVDVSGEQDEVTIYSLGDLFLNTEEAEEWKIQDWATAEEQSMENEAYEYIRIDADFEWLAKININDMRSYMFISQLQQDKDVVAQAESIQWLARKEGHGIISSFLVKTLMDERYFHGIRTMAADVLANQYVKDRTDPFIGLFHLTKAFKKLFYDANSNMTRPNDFSNRALYKIQCAIPTAISKVKGGDGRAPAEVTQFLLDIIRHNDNRGNDFSDDYYLSTILRALANCLADSAPDDSRAINSSSSAKQIAEKILQDKAIGEMERHKRLDEWIPSYNNIFTTTALDCDFRLMINRMKPLKISEFLFYSQTGNAENVRLKAWECLVRLGVFCKKDTITRYLLHELYADPSPYFKTQLLRIIGLAIGKIAVGDAVILDDLRKKESDDQLFEFGNEHVEAAARKDRQDRFTLEGALKALKNDLVKNETLKQAMEDALKANASSLQIVSELLDLCEMFVEQVNKLIVTFKYPRYWGVQRVLPRGQPGTLPLRFHLTKKIRTKKRPNYNPGPALVEVPIPLPAPLLAPIPTPVSAPIPTPIPAPPPAAAPVPVSVSAPTPQPKPKINIKLSTKKSTLGISTDSPSRPPVSNPGTPITTPSSHEAPRNPPSPSPNLRPQANPPPKPPPPYPLKRHPQHPKKKRPPRWKAWNPPPLRSKNPPHFPPVPPPFLSPQLQRQLQLPLAPPQSWNPRHRN</sequence>
<comment type="subcellular location">
    <subcellularLocation>
        <location evidence="1">Nucleus</location>
    </subcellularLocation>
</comment>
<dbReference type="Gene3D" id="2.60.40.1730">
    <property type="entry name" value="tricorn interacting facor f3 domain"/>
    <property type="match status" value="1"/>
</dbReference>
<dbReference type="SUPFAM" id="SSF55486">
    <property type="entry name" value="Metalloproteases ('zincins'), catalytic domain"/>
    <property type="match status" value="1"/>
</dbReference>
<dbReference type="Pfam" id="PF25577">
    <property type="entry name" value="TPR_TAF2_C"/>
    <property type="match status" value="1"/>
</dbReference>
<evidence type="ECO:0000256" key="6">
    <source>
        <dbReference type="ARBA" id="ARBA00023242"/>
    </source>
</evidence>
<feature type="compositionally biased region" description="Low complexity" evidence="7">
    <location>
        <begin position="1341"/>
        <end position="1351"/>
    </location>
</feature>
<feature type="compositionally biased region" description="Basic residues" evidence="7">
    <location>
        <begin position="1301"/>
        <end position="1315"/>
    </location>
</feature>
<evidence type="ECO:0000256" key="3">
    <source>
        <dbReference type="ARBA" id="ARBA00017363"/>
    </source>
</evidence>
<dbReference type="EMBL" id="WVTA01000007">
    <property type="protein sequence ID" value="KAK3208276.1"/>
    <property type="molecule type" value="Genomic_DNA"/>
</dbReference>
<feature type="compositionally biased region" description="Polar residues" evidence="7">
    <location>
        <begin position="1239"/>
        <end position="1254"/>
    </location>
</feature>
<dbReference type="GO" id="GO:0005669">
    <property type="term" value="C:transcription factor TFIID complex"/>
    <property type="evidence" value="ECO:0007669"/>
    <property type="project" value="InterPro"/>
</dbReference>
<evidence type="ECO:0000313" key="10">
    <source>
        <dbReference type="EMBL" id="KAK3208276.1"/>
    </source>
</evidence>
<feature type="compositionally biased region" description="Pro residues" evidence="7">
    <location>
        <begin position="1276"/>
        <end position="1300"/>
    </location>
</feature>
<dbReference type="GO" id="GO:0016251">
    <property type="term" value="F:RNA polymerase II general transcription initiation factor activity"/>
    <property type="evidence" value="ECO:0007669"/>
    <property type="project" value="TreeGrafter"/>
</dbReference>
<evidence type="ECO:0000313" key="11">
    <source>
        <dbReference type="Proteomes" id="UP001280581"/>
    </source>
</evidence>
<feature type="compositionally biased region" description="Polar residues" evidence="7">
    <location>
        <begin position="1261"/>
        <end position="1271"/>
    </location>
</feature>
<protein>
    <recommendedName>
        <fullName evidence="3">Transcription initiation factor TFIID subunit 2</fullName>
    </recommendedName>
</protein>
<comment type="similarity">
    <text evidence="2">Belongs to the TAF2 family.</text>
</comment>
<dbReference type="Pfam" id="PF25316">
    <property type="entry name" value="TAF2_3rd"/>
    <property type="match status" value="1"/>
</dbReference>
<keyword evidence="6" id="KW-0539">Nucleus</keyword>
<reference evidence="10 11" key="1">
    <citation type="submission" date="2021-02" db="EMBL/GenBank/DDBJ databases">
        <title>Genome assembly of Pseudopithomyces chartarum.</title>
        <authorList>
            <person name="Jauregui R."/>
            <person name="Singh J."/>
            <person name="Voisey C."/>
        </authorList>
    </citation>
    <scope>NUCLEOTIDE SEQUENCE [LARGE SCALE GENOMIC DNA]</scope>
    <source>
        <strain evidence="10 11">AGR01</strain>
    </source>
</reference>
<proteinExistence type="inferred from homology"/>
<dbReference type="Proteomes" id="UP001280581">
    <property type="component" value="Unassembled WGS sequence"/>
</dbReference>
<feature type="compositionally biased region" description="Pro residues" evidence="7">
    <location>
        <begin position="1320"/>
        <end position="1340"/>
    </location>
</feature>
<name>A0AAN6LVY4_9PLEO</name>
<dbReference type="InterPro" id="IPR057991">
    <property type="entry name" value="TPR_TAF2_C"/>
</dbReference>
<feature type="region of interest" description="Disordered" evidence="7">
    <location>
        <begin position="212"/>
        <end position="236"/>
    </location>
</feature>
<dbReference type="GO" id="GO:0003682">
    <property type="term" value="F:chromatin binding"/>
    <property type="evidence" value="ECO:0007669"/>
    <property type="project" value="TreeGrafter"/>
</dbReference>
<dbReference type="GO" id="GO:0006367">
    <property type="term" value="P:transcription initiation at RNA polymerase II promoter"/>
    <property type="evidence" value="ECO:0007669"/>
    <property type="project" value="TreeGrafter"/>
</dbReference>
<dbReference type="InterPro" id="IPR057345">
    <property type="entry name" value="Ig-like_TAF2"/>
</dbReference>
<dbReference type="GO" id="GO:0000976">
    <property type="term" value="F:transcription cis-regulatory region binding"/>
    <property type="evidence" value="ECO:0007669"/>
    <property type="project" value="TreeGrafter"/>
</dbReference>
<dbReference type="SUPFAM" id="SSF63737">
    <property type="entry name" value="Leukotriene A4 hydrolase N-terminal domain"/>
    <property type="match status" value="1"/>
</dbReference>
<feature type="domain" description="Transcription initiation factor TFIID subunit 2 TPR repeats" evidence="9">
    <location>
        <begin position="745"/>
        <end position="1035"/>
    </location>
</feature>
<feature type="domain" description="Transcription initiation factor TFIID subunit 2 Ig-like" evidence="8">
    <location>
        <begin position="557"/>
        <end position="740"/>
    </location>
</feature>
<dbReference type="Gene3D" id="1.10.390.10">
    <property type="entry name" value="Neutral Protease Domain 2"/>
    <property type="match status" value="1"/>
</dbReference>
<keyword evidence="5" id="KW-0804">Transcription</keyword>
<dbReference type="PANTHER" id="PTHR15137:SF9">
    <property type="entry name" value="TRANSCRIPTION INITIATION FACTOR TFIID SUBUNIT 2"/>
    <property type="match status" value="1"/>
</dbReference>
<accession>A0AAN6LVY4</accession>
<keyword evidence="4" id="KW-0805">Transcription regulation</keyword>
<feature type="region of interest" description="Disordered" evidence="7">
    <location>
        <begin position="1218"/>
        <end position="1364"/>
    </location>
</feature>
<dbReference type="InterPro" id="IPR037813">
    <property type="entry name" value="TAF2"/>
</dbReference>
<comment type="caution">
    <text evidence="10">The sequence shown here is derived from an EMBL/GenBank/DDBJ whole genome shotgun (WGS) entry which is preliminary data.</text>
</comment>
<evidence type="ECO:0000256" key="4">
    <source>
        <dbReference type="ARBA" id="ARBA00023015"/>
    </source>
</evidence>
<evidence type="ECO:0000259" key="8">
    <source>
        <dbReference type="Pfam" id="PF25316"/>
    </source>
</evidence>
<dbReference type="CDD" id="cd09839">
    <property type="entry name" value="M1_like_TAF2"/>
    <property type="match status" value="1"/>
</dbReference>
<dbReference type="PANTHER" id="PTHR15137">
    <property type="entry name" value="TRANSCRIPTION INITIATION FACTOR TFIID"/>
    <property type="match status" value="1"/>
</dbReference>
<evidence type="ECO:0000259" key="9">
    <source>
        <dbReference type="Pfam" id="PF25577"/>
    </source>
</evidence>
<gene>
    <name evidence="10" type="ORF">GRF29_77g207237</name>
</gene>